<evidence type="ECO:0000313" key="1">
    <source>
        <dbReference type="EMBL" id="MDF2259483.1"/>
    </source>
</evidence>
<reference evidence="1 2" key="1">
    <citation type="submission" date="2023-03" db="EMBL/GenBank/DDBJ databases">
        <title>Draft genome sequence of type strain Streptomyces ferralitis JCM 14344.</title>
        <authorList>
            <person name="Klaysubun C."/>
            <person name="Duangmal K."/>
        </authorList>
    </citation>
    <scope>NUCLEOTIDE SEQUENCE [LARGE SCALE GENOMIC DNA]</scope>
    <source>
        <strain evidence="1 2">JCM 14344</strain>
    </source>
</reference>
<accession>A0ABT5Z6W5</accession>
<name>A0ABT5Z6W5_9ACTN</name>
<dbReference type="InterPro" id="IPR046609">
    <property type="entry name" value="DUF6668"/>
</dbReference>
<gene>
    <name evidence="1" type="ORF">P2L57_28355</name>
</gene>
<organism evidence="1 2">
    <name type="scientific">Streptantibioticus ferralitis</name>
    <dbReference type="NCBI Taxonomy" id="236510"/>
    <lineage>
        <taxon>Bacteria</taxon>
        <taxon>Bacillati</taxon>
        <taxon>Actinomycetota</taxon>
        <taxon>Actinomycetes</taxon>
        <taxon>Kitasatosporales</taxon>
        <taxon>Streptomycetaceae</taxon>
        <taxon>Streptantibioticus</taxon>
    </lineage>
</organism>
<proteinExistence type="predicted"/>
<dbReference type="Pfam" id="PF20373">
    <property type="entry name" value="DUF6668"/>
    <property type="match status" value="1"/>
</dbReference>
<dbReference type="EMBL" id="JARHTQ010000023">
    <property type="protein sequence ID" value="MDF2259483.1"/>
    <property type="molecule type" value="Genomic_DNA"/>
</dbReference>
<evidence type="ECO:0000313" key="2">
    <source>
        <dbReference type="Proteomes" id="UP001220022"/>
    </source>
</evidence>
<dbReference type="Proteomes" id="UP001220022">
    <property type="component" value="Unassembled WGS sequence"/>
</dbReference>
<sequence>MLTAALAHTNAADAHGRWPAPQRPDLARAVVVARTHYHGLQMAQLAARQWASGGTPEGVEVLGLVLVTDAPGKLPRPLREFAHLVSGGFPRVWEIPWFEEIRCGAPPAPQHPAYRRIEKDLSRVVSGGIPHA</sequence>
<comment type="caution">
    <text evidence="1">The sequence shown here is derived from an EMBL/GenBank/DDBJ whole genome shotgun (WGS) entry which is preliminary data.</text>
</comment>
<protein>
    <submittedName>
        <fullName evidence="1">Uncharacterized protein</fullName>
    </submittedName>
</protein>
<keyword evidence="2" id="KW-1185">Reference proteome</keyword>